<accession>A0A518BR46</accession>
<protein>
    <submittedName>
        <fullName evidence="6">Glycine betaine/carnitine/choline transport ATP-binding protein OpuCA</fullName>
    </submittedName>
</protein>
<keyword evidence="2" id="KW-0813">Transport</keyword>
<comment type="similarity">
    <text evidence="1">Belongs to the ABC transporter superfamily.</text>
</comment>
<evidence type="ECO:0000313" key="7">
    <source>
        <dbReference type="Proteomes" id="UP000316921"/>
    </source>
</evidence>
<dbReference type="InterPro" id="IPR003439">
    <property type="entry name" value="ABC_transporter-like_ATP-bd"/>
</dbReference>
<evidence type="ECO:0000313" key="6">
    <source>
        <dbReference type="EMBL" id="QDU69420.1"/>
    </source>
</evidence>
<dbReference type="Pfam" id="PF00005">
    <property type="entry name" value="ABC_tran"/>
    <property type="match status" value="1"/>
</dbReference>
<dbReference type="SMART" id="SM00382">
    <property type="entry name" value="AAA"/>
    <property type="match status" value="1"/>
</dbReference>
<dbReference type="InterPro" id="IPR027417">
    <property type="entry name" value="P-loop_NTPase"/>
</dbReference>
<dbReference type="SUPFAM" id="SSF52540">
    <property type="entry name" value="P-loop containing nucleoside triphosphate hydrolases"/>
    <property type="match status" value="1"/>
</dbReference>
<dbReference type="PROSITE" id="PS50893">
    <property type="entry name" value="ABC_TRANSPORTER_2"/>
    <property type="match status" value="1"/>
</dbReference>
<dbReference type="InterPro" id="IPR017871">
    <property type="entry name" value="ABC_transporter-like_CS"/>
</dbReference>
<gene>
    <name evidence="6" type="primary">opuCA</name>
    <name evidence="6" type="ORF">Pla133_45400</name>
</gene>
<proteinExistence type="inferred from homology"/>
<keyword evidence="3" id="KW-0547">Nucleotide-binding</keyword>
<dbReference type="GO" id="GO:0015697">
    <property type="term" value="P:quaternary ammonium group transport"/>
    <property type="evidence" value="ECO:0007669"/>
    <property type="project" value="UniProtKB-ARBA"/>
</dbReference>
<keyword evidence="4 6" id="KW-0067">ATP-binding</keyword>
<keyword evidence="7" id="KW-1185">Reference proteome</keyword>
<reference evidence="6 7" key="1">
    <citation type="submission" date="2019-02" db="EMBL/GenBank/DDBJ databases">
        <title>Deep-cultivation of Planctomycetes and their phenomic and genomic characterization uncovers novel biology.</title>
        <authorList>
            <person name="Wiegand S."/>
            <person name="Jogler M."/>
            <person name="Boedeker C."/>
            <person name="Pinto D."/>
            <person name="Vollmers J."/>
            <person name="Rivas-Marin E."/>
            <person name="Kohn T."/>
            <person name="Peeters S.H."/>
            <person name="Heuer A."/>
            <person name="Rast P."/>
            <person name="Oberbeckmann S."/>
            <person name="Bunk B."/>
            <person name="Jeske O."/>
            <person name="Meyerdierks A."/>
            <person name="Storesund J.E."/>
            <person name="Kallscheuer N."/>
            <person name="Luecker S."/>
            <person name="Lage O.M."/>
            <person name="Pohl T."/>
            <person name="Merkel B.J."/>
            <person name="Hornburger P."/>
            <person name="Mueller R.-W."/>
            <person name="Bruemmer F."/>
            <person name="Labrenz M."/>
            <person name="Spormann A.M."/>
            <person name="Op den Camp H."/>
            <person name="Overmann J."/>
            <person name="Amann R."/>
            <person name="Jetten M.S.M."/>
            <person name="Mascher T."/>
            <person name="Medema M.H."/>
            <person name="Devos D.P."/>
            <person name="Kaster A.-K."/>
            <person name="Ovreas L."/>
            <person name="Rohde M."/>
            <person name="Galperin M.Y."/>
            <person name="Jogler C."/>
        </authorList>
    </citation>
    <scope>NUCLEOTIDE SEQUENCE [LARGE SCALE GENOMIC DNA]</scope>
    <source>
        <strain evidence="6 7">Pla133</strain>
    </source>
</reference>
<evidence type="ECO:0000256" key="2">
    <source>
        <dbReference type="ARBA" id="ARBA00022448"/>
    </source>
</evidence>
<dbReference type="GO" id="GO:0005524">
    <property type="term" value="F:ATP binding"/>
    <property type="evidence" value="ECO:0007669"/>
    <property type="project" value="UniProtKB-KW"/>
</dbReference>
<evidence type="ECO:0000256" key="3">
    <source>
        <dbReference type="ARBA" id="ARBA00022741"/>
    </source>
</evidence>
<dbReference type="GO" id="GO:0016887">
    <property type="term" value="F:ATP hydrolysis activity"/>
    <property type="evidence" value="ECO:0007669"/>
    <property type="project" value="InterPro"/>
</dbReference>
<dbReference type="AlphaFoldDB" id="A0A518BR46"/>
<dbReference type="Gene3D" id="3.40.50.300">
    <property type="entry name" value="P-loop containing nucleotide triphosphate hydrolases"/>
    <property type="match status" value="1"/>
</dbReference>
<dbReference type="PANTHER" id="PTHR43117:SF4">
    <property type="entry name" value="OSMOPROTECTANT IMPORT ATP-BINDING PROTEIN OSMV"/>
    <property type="match status" value="1"/>
</dbReference>
<organism evidence="6 7">
    <name type="scientific">Engelhardtia mirabilis</name>
    <dbReference type="NCBI Taxonomy" id="2528011"/>
    <lineage>
        <taxon>Bacteria</taxon>
        <taxon>Pseudomonadati</taxon>
        <taxon>Planctomycetota</taxon>
        <taxon>Planctomycetia</taxon>
        <taxon>Planctomycetia incertae sedis</taxon>
        <taxon>Engelhardtia</taxon>
    </lineage>
</organism>
<evidence type="ECO:0000259" key="5">
    <source>
        <dbReference type="PROSITE" id="PS50893"/>
    </source>
</evidence>
<evidence type="ECO:0000256" key="1">
    <source>
        <dbReference type="ARBA" id="ARBA00005417"/>
    </source>
</evidence>
<sequence length="247" mass="26939">MIKLESVSKRFVRPDGAQVKAVDRLDLEVAQGQIVALLGTSGSGKTTTLRLINALERPDGGRVSVDGCEVGAVDPVQLRRGLGYVVQEGGLFPHLTVAGNVGLLCELEGQTRVRIRRRVDELLALVQLEPGEFAARYPHELSGGQRQRVGVARALALDPPVLLMDEPFGALDPLTRREVRREFAQLHWTLGKTVLLVTHDVREAFELADLVGVMSAGRIVQLGSPQELQARPANEFVESFLTEVRGV</sequence>
<dbReference type="RefSeq" id="WP_145069298.1">
    <property type="nucleotide sequence ID" value="NZ_CP036287.1"/>
</dbReference>
<dbReference type="PANTHER" id="PTHR43117">
    <property type="entry name" value="OSMOPROTECTANT IMPORT ATP-BINDING PROTEIN OSMV"/>
    <property type="match status" value="1"/>
</dbReference>
<evidence type="ECO:0000256" key="4">
    <source>
        <dbReference type="ARBA" id="ARBA00022840"/>
    </source>
</evidence>
<dbReference type="FunFam" id="3.40.50.300:FF:000425">
    <property type="entry name" value="Probable ABC transporter, ATP-binding subunit"/>
    <property type="match status" value="1"/>
</dbReference>
<dbReference type="EMBL" id="CP036287">
    <property type="protein sequence ID" value="QDU69420.1"/>
    <property type="molecule type" value="Genomic_DNA"/>
</dbReference>
<dbReference type="InterPro" id="IPR003593">
    <property type="entry name" value="AAA+_ATPase"/>
</dbReference>
<dbReference type="KEGG" id="pbap:Pla133_45400"/>
<name>A0A518BR46_9BACT</name>
<dbReference type="Proteomes" id="UP000316921">
    <property type="component" value="Chromosome"/>
</dbReference>
<dbReference type="PROSITE" id="PS00211">
    <property type="entry name" value="ABC_TRANSPORTER_1"/>
    <property type="match status" value="1"/>
</dbReference>
<feature type="domain" description="ABC transporter" evidence="5">
    <location>
        <begin position="2"/>
        <end position="241"/>
    </location>
</feature>